<keyword evidence="3 5" id="KW-1133">Transmembrane helix</keyword>
<dbReference type="Proteomes" id="UP000470302">
    <property type="component" value="Unassembled WGS sequence"/>
</dbReference>
<feature type="transmembrane region" description="Helical" evidence="5">
    <location>
        <begin position="290"/>
        <end position="316"/>
    </location>
</feature>
<dbReference type="InterPro" id="IPR038665">
    <property type="entry name" value="Voltage-dep_anion_channel_sf"/>
</dbReference>
<accession>A0A845G1V8</accession>
<dbReference type="RefSeq" id="WP_161097359.1">
    <property type="nucleotide sequence ID" value="NZ_WWCW01000043.1"/>
</dbReference>
<dbReference type="EMBL" id="WWCW01000043">
    <property type="protein sequence ID" value="MYM88304.1"/>
    <property type="molecule type" value="Genomic_DNA"/>
</dbReference>
<name>A0A845G1V8_9BURK</name>
<reference evidence="6 7" key="1">
    <citation type="submission" date="2020-01" db="EMBL/GenBank/DDBJ databases">
        <title>Novel species isolated from a subtropical stream in China.</title>
        <authorList>
            <person name="Lu H."/>
        </authorList>
    </citation>
    <scope>NUCLEOTIDE SEQUENCE [LARGE SCALE GENOMIC DNA]</scope>
    <source>
        <strain evidence="6 7">FT82W</strain>
    </source>
</reference>
<dbReference type="PANTHER" id="PTHR37955">
    <property type="entry name" value="TELLURITE RESISTANCE PROTEIN TEHA"/>
    <property type="match status" value="1"/>
</dbReference>
<feature type="transmembrane region" description="Helical" evidence="5">
    <location>
        <begin position="12"/>
        <end position="36"/>
    </location>
</feature>
<dbReference type="AlphaFoldDB" id="A0A845G1V8"/>
<dbReference type="Pfam" id="PF03595">
    <property type="entry name" value="SLAC1"/>
    <property type="match status" value="1"/>
</dbReference>
<feature type="transmembrane region" description="Helical" evidence="5">
    <location>
        <begin position="88"/>
        <end position="106"/>
    </location>
</feature>
<feature type="transmembrane region" description="Helical" evidence="5">
    <location>
        <begin position="164"/>
        <end position="185"/>
    </location>
</feature>
<sequence length="326" mass="34757">MPNSVSEFIDRLAGVPVAFFGMAVGVLALSQAWLVAGRLWPGMAHPSHWLGAVGLLIWAVLLLAYLCKWCVRRAAAWSELYDPLTSSLATLGPISTMLASVTLLAWSRPAGLALWIAALAWQMVLGLWIYGRFWKGGNAPANVTAAVYLPAVGQNLVAGMSSAAFGWTELGVLFFGAGMFSWLALESMILGRAATHTPLPEAQRPLLGIQLAPAVVAGVCYTSLRPESADFFVQMLLGYGLYQAALALRLLPWILQQRFAPSYWSFSFGVAALANLTLRLHERSPGTLTAVLAPLTLAGASLVVGGLLLGTVRLAWQGRLLSAAVV</sequence>
<protein>
    <submittedName>
        <fullName evidence="6">Dicarboxylate transporter/tellurite-resistance protein TehA</fullName>
    </submittedName>
</protein>
<evidence type="ECO:0000256" key="2">
    <source>
        <dbReference type="ARBA" id="ARBA00022692"/>
    </source>
</evidence>
<organism evidence="6 7">
    <name type="scientific">Duganella vulcania</name>
    <dbReference type="NCBI Taxonomy" id="2692166"/>
    <lineage>
        <taxon>Bacteria</taxon>
        <taxon>Pseudomonadati</taxon>
        <taxon>Pseudomonadota</taxon>
        <taxon>Betaproteobacteria</taxon>
        <taxon>Burkholderiales</taxon>
        <taxon>Oxalobacteraceae</taxon>
        <taxon>Telluria group</taxon>
        <taxon>Duganella</taxon>
    </lineage>
</organism>
<evidence type="ECO:0000256" key="3">
    <source>
        <dbReference type="ARBA" id="ARBA00022989"/>
    </source>
</evidence>
<evidence type="ECO:0000256" key="4">
    <source>
        <dbReference type="ARBA" id="ARBA00023136"/>
    </source>
</evidence>
<dbReference type="GO" id="GO:0005886">
    <property type="term" value="C:plasma membrane"/>
    <property type="evidence" value="ECO:0007669"/>
    <property type="project" value="TreeGrafter"/>
</dbReference>
<feature type="transmembrane region" description="Helical" evidence="5">
    <location>
        <begin position="48"/>
        <end position="67"/>
    </location>
</feature>
<comment type="caution">
    <text evidence="6">The sequence shown here is derived from an EMBL/GenBank/DDBJ whole genome shotgun (WGS) entry which is preliminary data.</text>
</comment>
<gene>
    <name evidence="6" type="ORF">GTP91_14085</name>
</gene>
<dbReference type="InterPro" id="IPR004695">
    <property type="entry name" value="SLAC1/Mae1/Ssu1/TehA"/>
</dbReference>
<feature type="transmembrane region" description="Helical" evidence="5">
    <location>
        <begin position="236"/>
        <end position="255"/>
    </location>
</feature>
<evidence type="ECO:0000313" key="6">
    <source>
        <dbReference type="EMBL" id="MYM88304.1"/>
    </source>
</evidence>
<dbReference type="GO" id="GO:0046583">
    <property type="term" value="F:monoatomic cation efflux transmembrane transporter activity"/>
    <property type="evidence" value="ECO:0007669"/>
    <property type="project" value="TreeGrafter"/>
</dbReference>
<keyword evidence="4 5" id="KW-0472">Membrane</keyword>
<evidence type="ECO:0000256" key="5">
    <source>
        <dbReference type="SAM" id="Phobius"/>
    </source>
</evidence>
<dbReference type="InterPro" id="IPR052951">
    <property type="entry name" value="Tellurite_res_ion_channel"/>
</dbReference>
<keyword evidence="2 5" id="KW-0812">Transmembrane</keyword>
<proteinExistence type="predicted"/>
<evidence type="ECO:0000313" key="7">
    <source>
        <dbReference type="Proteomes" id="UP000470302"/>
    </source>
</evidence>
<comment type="subcellular location">
    <subcellularLocation>
        <location evidence="1">Membrane</location>
        <topology evidence="1">Multi-pass membrane protein</topology>
    </subcellularLocation>
</comment>
<evidence type="ECO:0000256" key="1">
    <source>
        <dbReference type="ARBA" id="ARBA00004141"/>
    </source>
</evidence>
<dbReference type="PANTHER" id="PTHR37955:SF1">
    <property type="entry name" value="DEP DOMAIN-CONTAINING PROTEIN"/>
    <property type="match status" value="1"/>
</dbReference>
<feature type="transmembrane region" description="Helical" evidence="5">
    <location>
        <begin position="261"/>
        <end position="278"/>
    </location>
</feature>
<feature type="transmembrane region" description="Helical" evidence="5">
    <location>
        <begin position="112"/>
        <end position="130"/>
    </location>
</feature>
<dbReference type="Gene3D" id="1.50.10.150">
    <property type="entry name" value="Voltage-dependent anion channel"/>
    <property type="match status" value="1"/>
</dbReference>